<dbReference type="Gene3D" id="3.40.640.10">
    <property type="entry name" value="Type I PLP-dependent aspartate aminotransferase-like (Major domain)"/>
    <property type="match status" value="1"/>
</dbReference>
<accession>A0A918XIR5</accession>
<sequence length="282" mass="31518">MFVDIRPDTLNLDETKIGDAITQKTKAIVPVHYAGVSCEMDEIMAIAARNSLAVVEDAAQGVMSSYRGKMLGSIGDFGAYSFHETKNIISGEGGSLLVNREESLNDAEIIREKGTDRSQFLRGERDKYSWQDHGSSYLPGELIAAFLWGQMRRADEITSMRMEAWERYDELLGPLKASLDCQTPTIPAHVQHNAHMYYVILPRGVDRDSVLKYMREQKVGAIFHYVPLHSAPAGRRFGRQSGELENTDDLASRIVRLPLWCGISESQQCYVVDSLKAAINAD</sequence>
<reference evidence="3" key="2">
    <citation type="submission" date="2020-09" db="EMBL/GenBank/DDBJ databases">
        <authorList>
            <person name="Sun Q."/>
            <person name="Kim S."/>
        </authorList>
    </citation>
    <scope>NUCLEOTIDE SEQUENCE</scope>
    <source>
        <strain evidence="3">KCTC 23430</strain>
    </source>
</reference>
<protein>
    <recommendedName>
        <fullName evidence="5">dTDP-4-amino-4,6-dideoxygalactose transaminase</fullName>
    </recommendedName>
</protein>
<dbReference type="Pfam" id="PF01041">
    <property type="entry name" value="DegT_DnrJ_EryC1"/>
    <property type="match status" value="1"/>
</dbReference>
<keyword evidence="4" id="KW-1185">Reference proteome</keyword>
<evidence type="ECO:0008006" key="5">
    <source>
        <dbReference type="Google" id="ProtNLM"/>
    </source>
</evidence>
<proteinExistence type="inferred from homology"/>
<keyword evidence="1" id="KW-0663">Pyridoxal phosphate</keyword>
<evidence type="ECO:0000256" key="2">
    <source>
        <dbReference type="ARBA" id="ARBA00037999"/>
    </source>
</evidence>
<dbReference type="GO" id="GO:0019180">
    <property type="term" value="F:dTDP-4-amino-4,6-dideoxygalactose transaminase activity"/>
    <property type="evidence" value="ECO:0007669"/>
    <property type="project" value="TreeGrafter"/>
</dbReference>
<gene>
    <name evidence="3" type="ORF">GCM10007053_18400</name>
</gene>
<dbReference type="AlphaFoldDB" id="A0A918XIR5"/>
<organism evidence="3 4">
    <name type="scientific">Parahalioglobus pacificus</name>
    <dbReference type="NCBI Taxonomy" id="930806"/>
    <lineage>
        <taxon>Bacteria</taxon>
        <taxon>Pseudomonadati</taxon>
        <taxon>Pseudomonadota</taxon>
        <taxon>Gammaproteobacteria</taxon>
        <taxon>Cellvibrionales</taxon>
        <taxon>Halieaceae</taxon>
        <taxon>Parahalioglobus</taxon>
    </lineage>
</organism>
<dbReference type="InterPro" id="IPR015424">
    <property type="entry name" value="PyrdxlP-dep_Trfase"/>
</dbReference>
<dbReference type="Proteomes" id="UP000644693">
    <property type="component" value="Unassembled WGS sequence"/>
</dbReference>
<evidence type="ECO:0000256" key="1">
    <source>
        <dbReference type="ARBA" id="ARBA00022898"/>
    </source>
</evidence>
<dbReference type="EMBL" id="BMYM01000002">
    <property type="protein sequence ID" value="GHD33709.1"/>
    <property type="molecule type" value="Genomic_DNA"/>
</dbReference>
<dbReference type="PANTHER" id="PTHR30244">
    <property type="entry name" value="TRANSAMINASE"/>
    <property type="match status" value="1"/>
</dbReference>
<evidence type="ECO:0000313" key="4">
    <source>
        <dbReference type="Proteomes" id="UP000644693"/>
    </source>
</evidence>
<comment type="similarity">
    <text evidence="2">Belongs to the DegT/DnrJ/EryC1 family.</text>
</comment>
<name>A0A918XIR5_9GAMM</name>
<reference evidence="3" key="1">
    <citation type="journal article" date="2014" name="Int. J. Syst. Evol. Microbiol.">
        <title>Complete genome sequence of Corynebacterium casei LMG S-19264T (=DSM 44701T), isolated from a smear-ripened cheese.</title>
        <authorList>
            <consortium name="US DOE Joint Genome Institute (JGI-PGF)"/>
            <person name="Walter F."/>
            <person name="Albersmeier A."/>
            <person name="Kalinowski J."/>
            <person name="Ruckert C."/>
        </authorList>
    </citation>
    <scope>NUCLEOTIDE SEQUENCE</scope>
    <source>
        <strain evidence="3">KCTC 23430</strain>
    </source>
</reference>
<dbReference type="CDD" id="cd00616">
    <property type="entry name" value="AHBA_syn"/>
    <property type="match status" value="1"/>
</dbReference>
<dbReference type="SUPFAM" id="SSF53383">
    <property type="entry name" value="PLP-dependent transferases"/>
    <property type="match status" value="1"/>
</dbReference>
<dbReference type="PANTHER" id="PTHR30244:SF34">
    <property type="entry name" value="DTDP-4-AMINO-4,6-DIDEOXYGALACTOSE TRANSAMINASE"/>
    <property type="match status" value="1"/>
</dbReference>
<evidence type="ECO:0000313" key="3">
    <source>
        <dbReference type="EMBL" id="GHD33709.1"/>
    </source>
</evidence>
<dbReference type="GO" id="GO:0000271">
    <property type="term" value="P:polysaccharide biosynthetic process"/>
    <property type="evidence" value="ECO:0007669"/>
    <property type="project" value="TreeGrafter"/>
</dbReference>
<dbReference type="InterPro" id="IPR015421">
    <property type="entry name" value="PyrdxlP-dep_Trfase_major"/>
</dbReference>
<comment type="caution">
    <text evidence="3">The sequence shown here is derived from an EMBL/GenBank/DDBJ whole genome shotgun (WGS) entry which is preliminary data.</text>
</comment>
<dbReference type="GO" id="GO:0030170">
    <property type="term" value="F:pyridoxal phosphate binding"/>
    <property type="evidence" value="ECO:0007669"/>
    <property type="project" value="TreeGrafter"/>
</dbReference>
<dbReference type="NCBIfam" id="NF008687">
    <property type="entry name" value="PRK11706.1"/>
    <property type="match status" value="1"/>
</dbReference>
<dbReference type="InterPro" id="IPR000653">
    <property type="entry name" value="DegT/StrS_aminotransferase"/>
</dbReference>